<accession>A0A2P8QF96</accession>
<feature type="compositionally biased region" description="Low complexity" evidence="1">
    <location>
        <begin position="48"/>
        <end position="68"/>
    </location>
</feature>
<evidence type="ECO:0000313" key="2">
    <source>
        <dbReference type="EMBL" id="PSM44929.1"/>
    </source>
</evidence>
<protein>
    <recommendedName>
        <fullName evidence="4">Asp23/Gls24 family envelope stress response protein</fullName>
    </recommendedName>
</protein>
<dbReference type="OrthoDB" id="4328424at2"/>
<dbReference type="Proteomes" id="UP000240429">
    <property type="component" value="Unassembled WGS sequence"/>
</dbReference>
<gene>
    <name evidence="2" type="ORF">C6Y14_02140</name>
</gene>
<dbReference type="RefSeq" id="WP_107014684.1">
    <property type="nucleotide sequence ID" value="NZ_KZ679038.1"/>
</dbReference>
<evidence type="ECO:0000256" key="1">
    <source>
        <dbReference type="SAM" id="MobiDB-lite"/>
    </source>
</evidence>
<reference evidence="2 3" key="1">
    <citation type="submission" date="2018-03" db="EMBL/GenBank/DDBJ databases">
        <title>Streptomyces dioscori sp. nov., a novel endophytic actinobacterium isolated from bulbil of Dioscorea bulbifera L.</title>
        <authorList>
            <person name="Zhikuan W."/>
        </authorList>
    </citation>
    <scope>NUCLEOTIDE SEQUENCE [LARGE SCALE GENOMIC DNA]</scope>
    <source>
        <strain evidence="2 3">A217</strain>
    </source>
</reference>
<dbReference type="EMBL" id="PYBJ01000001">
    <property type="protein sequence ID" value="PSM44929.1"/>
    <property type="molecule type" value="Genomic_DNA"/>
</dbReference>
<keyword evidence="3" id="KW-1185">Reference proteome</keyword>
<sequence>MTRDTAHTSLAEEIARAVETVPGVAFLRPGLAGRLRPTRGRPQRGKDAAPAAGALTAGAPTTGARTTAEVPTTRVPMTGVSAAGVRLSGPDGTGRRHVEIHLVALRQSRALDVARAARRRVEAHLVERFPAEPAPARVTVTVTGQV</sequence>
<organism evidence="2 3">
    <name type="scientific">Streptomyces dioscori</name>
    <dbReference type="NCBI Taxonomy" id="2109333"/>
    <lineage>
        <taxon>Bacteria</taxon>
        <taxon>Bacillati</taxon>
        <taxon>Actinomycetota</taxon>
        <taxon>Actinomycetes</taxon>
        <taxon>Kitasatosporales</taxon>
        <taxon>Streptomycetaceae</taxon>
        <taxon>Streptomyces</taxon>
        <taxon>Streptomyces aurantiacus group</taxon>
    </lineage>
</organism>
<comment type="caution">
    <text evidence="2">The sequence shown here is derived from an EMBL/GenBank/DDBJ whole genome shotgun (WGS) entry which is preliminary data.</text>
</comment>
<feature type="region of interest" description="Disordered" evidence="1">
    <location>
        <begin position="33"/>
        <end position="92"/>
    </location>
</feature>
<evidence type="ECO:0000313" key="3">
    <source>
        <dbReference type="Proteomes" id="UP000240429"/>
    </source>
</evidence>
<proteinExistence type="predicted"/>
<name>A0A2P8QF96_9ACTN</name>
<dbReference type="AlphaFoldDB" id="A0A2P8QF96"/>
<evidence type="ECO:0008006" key="4">
    <source>
        <dbReference type="Google" id="ProtNLM"/>
    </source>
</evidence>